<dbReference type="Gene3D" id="1.10.287.110">
    <property type="entry name" value="DnaJ domain"/>
    <property type="match status" value="1"/>
</dbReference>
<feature type="region of interest" description="Disordered" evidence="1">
    <location>
        <begin position="79"/>
        <end position="116"/>
    </location>
</feature>
<dbReference type="SMART" id="SM00271">
    <property type="entry name" value="DnaJ"/>
    <property type="match status" value="1"/>
</dbReference>
<evidence type="ECO:0000313" key="4">
    <source>
        <dbReference type="Proteomes" id="UP001156691"/>
    </source>
</evidence>
<evidence type="ECO:0000313" key="3">
    <source>
        <dbReference type="EMBL" id="GLQ54132.1"/>
    </source>
</evidence>
<comment type="caution">
    <text evidence="3">The sequence shown here is derived from an EMBL/GenBank/DDBJ whole genome shotgun (WGS) entry which is preliminary data.</text>
</comment>
<protein>
    <submittedName>
        <fullName evidence="3">Molecular chaperone DnaJ</fullName>
    </submittedName>
</protein>
<accession>A0ABQ5W2B3</accession>
<feature type="domain" description="J" evidence="2">
    <location>
        <begin position="149"/>
        <end position="209"/>
    </location>
</feature>
<name>A0ABQ5W2B3_9HYPH</name>
<organism evidence="3 4">
    <name type="scientific">Devosia nitrariae</name>
    <dbReference type="NCBI Taxonomy" id="2071872"/>
    <lineage>
        <taxon>Bacteria</taxon>
        <taxon>Pseudomonadati</taxon>
        <taxon>Pseudomonadota</taxon>
        <taxon>Alphaproteobacteria</taxon>
        <taxon>Hyphomicrobiales</taxon>
        <taxon>Devosiaceae</taxon>
        <taxon>Devosia</taxon>
    </lineage>
</organism>
<dbReference type="PRINTS" id="PR00625">
    <property type="entry name" value="JDOMAIN"/>
</dbReference>
<proteinExistence type="predicted"/>
<reference evidence="4" key="1">
    <citation type="journal article" date="2019" name="Int. J. Syst. Evol. Microbiol.">
        <title>The Global Catalogue of Microorganisms (GCM) 10K type strain sequencing project: providing services to taxonomists for standard genome sequencing and annotation.</title>
        <authorList>
            <consortium name="The Broad Institute Genomics Platform"/>
            <consortium name="The Broad Institute Genome Sequencing Center for Infectious Disease"/>
            <person name="Wu L."/>
            <person name="Ma J."/>
        </authorList>
    </citation>
    <scope>NUCLEOTIDE SEQUENCE [LARGE SCALE GENOMIC DNA]</scope>
    <source>
        <strain evidence="4">NBRC 112416</strain>
    </source>
</reference>
<dbReference type="InterPro" id="IPR036869">
    <property type="entry name" value="J_dom_sf"/>
</dbReference>
<gene>
    <name evidence="3" type="ORF">GCM10010862_13910</name>
</gene>
<keyword evidence="4" id="KW-1185">Reference proteome</keyword>
<dbReference type="RefSeq" id="WP_284339567.1">
    <property type="nucleotide sequence ID" value="NZ_BSNS01000007.1"/>
</dbReference>
<dbReference type="InterPro" id="IPR001623">
    <property type="entry name" value="DnaJ_domain"/>
</dbReference>
<dbReference type="Pfam" id="PF00226">
    <property type="entry name" value="DnaJ"/>
    <property type="match status" value="1"/>
</dbReference>
<evidence type="ECO:0000259" key="2">
    <source>
        <dbReference type="PROSITE" id="PS50076"/>
    </source>
</evidence>
<sequence>MKFESKLFDGIRIRPRREEKPRVETPRCAWEGCDQPGLYKAPKGHRAEGQYHNFCLEHVRHYNTAFNFFAGMSKEELEETLHAPPRPEGRPSFATGQAGMRSSSTARTAGMRPGDKFGDPFGVFARYRWRQGKTEPSERVRPLNEPDRRALETLGITGRAKSDEIKSAYKALVKLHHPDANGGNRASEDRLRAIIAAYSHLKKAGFVAR</sequence>
<dbReference type="CDD" id="cd06257">
    <property type="entry name" value="DnaJ"/>
    <property type="match status" value="1"/>
</dbReference>
<evidence type="ECO:0000256" key="1">
    <source>
        <dbReference type="SAM" id="MobiDB-lite"/>
    </source>
</evidence>
<dbReference type="EMBL" id="BSNS01000007">
    <property type="protein sequence ID" value="GLQ54132.1"/>
    <property type="molecule type" value="Genomic_DNA"/>
</dbReference>
<dbReference type="PROSITE" id="PS50076">
    <property type="entry name" value="DNAJ_2"/>
    <property type="match status" value="1"/>
</dbReference>
<dbReference type="SUPFAM" id="SSF46565">
    <property type="entry name" value="Chaperone J-domain"/>
    <property type="match status" value="1"/>
</dbReference>
<feature type="compositionally biased region" description="Basic and acidic residues" evidence="1">
    <location>
        <begin position="79"/>
        <end position="89"/>
    </location>
</feature>
<dbReference type="Proteomes" id="UP001156691">
    <property type="component" value="Unassembled WGS sequence"/>
</dbReference>